<evidence type="ECO:0000313" key="10">
    <source>
        <dbReference type="Proteomes" id="UP001163064"/>
    </source>
</evidence>
<dbReference type="NCBIfam" id="NF010372">
    <property type="entry name" value="PRK13798.1"/>
    <property type="match status" value="1"/>
</dbReference>
<dbReference type="GO" id="GO:0051997">
    <property type="term" value="F:2-oxo-4-hydroxy-4-carboxy-5-ureidoimidazoline decarboxylase activity"/>
    <property type="evidence" value="ECO:0007669"/>
    <property type="project" value="UniProtKB-EC"/>
</dbReference>
<evidence type="ECO:0000256" key="7">
    <source>
        <dbReference type="SAM" id="MobiDB-lite"/>
    </source>
</evidence>
<evidence type="ECO:0000259" key="8">
    <source>
        <dbReference type="Pfam" id="PF09349"/>
    </source>
</evidence>
<name>A0ABT3TPP1_9ACTN</name>
<evidence type="ECO:0000256" key="5">
    <source>
        <dbReference type="ARBA" id="ARBA00022793"/>
    </source>
</evidence>
<dbReference type="InterPro" id="IPR018020">
    <property type="entry name" value="OHCU_decarboxylase"/>
</dbReference>
<evidence type="ECO:0000256" key="3">
    <source>
        <dbReference type="ARBA" id="ARBA00012257"/>
    </source>
</evidence>
<comment type="catalytic activity">
    <reaction evidence="1">
        <text>5-hydroxy-2-oxo-4-ureido-2,5-dihydro-1H-imidazole-5-carboxylate + H(+) = (S)-allantoin + CO2</text>
        <dbReference type="Rhea" id="RHEA:26301"/>
        <dbReference type="ChEBI" id="CHEBI:15378"/>
        <dbReference type="ChEBI" id="CHEBI:15678"/>
        <dbReference type="ChEBI" id="CHEBI:16526"/>
        <dbReference type="ChEBI" id="CHEBI:58639"/>
        <dbReference type="EC" id="4.1.1.97"/>
    </reaction>
</comment>
<gene>
    <name evidence="9" type="ORF">OFY01_04290</name>
</gene>
<feature type="domain" description="Oxo-4-hydroxy-4-carboxy-5-ureidoimidazoline decarboxylase" evidence="8">
    <location>
        <begin position="108"/>
        <end position="176"/>
    </location>
</feature>
<dbReference type="EC" id="4.1.1.97" evidence="3"/>
<dbReference type="Pfam" id="PF09349">
    <property type="entry name" value="OHCU_decarbox"/>
    <property type="match status" value="2"/>
</dbReference>
<dbReference type="SUPFAM" id="SSF158694">
    <property type="entry name" value="UraD-Like"/>
    <property type="match status" value="1"/>
</dbReference>
<dbReference type="RefSeq" id="WP_266596428.1">
    <property type="nucleotide sequence ID" value="NZ_JAPHNL010000028.1"/>
</dbReference>
<keyword evidence="6 9" id="KW-0456">Lyase</keyword>
<keyword evidence="4" id="KW-0659">Purine metabolism</keyword>
<keyword evidence="10" id="KW-1185">Reference proteome</keyword>
<sequence>MPEAPLPAHRPSHAPVRLPIPAQPAPHGGHGGVGRLNALPRAAAEQALFGCCGSHAWARRLAAHRPYPDLDALLAAADEAAYDLSPEDIGEALDREELPLPPDAAAYSAAYTALAAAHGAYESKFRHPFVICLDGVAPSEALDHLLAALYERMDNDPEDERVRAADELRRLARARLTRLVRNVPVPREAVTNSPYVPV</sequence>
<evidence type="ECO:0000256" key="1">
    <source>
        <dbReference type="ARBA" id="ARBA00001163"/>
    </source>
</evidence>
<dbReference type="Proteomes" id="UP001163064">
    <property type="component" value="Unassembled WGS sequence"/>
</dbReference>
<organism evidence="9 10">
    <name type="scientific">Streptomyces beihaiensis</name>
    <dbReference type="NCBI Taxonomy" id="2984495"/>
    <lineage>
        <taxon>Bacteria</taxon>
        <taxon>Bacillati</taxon>
        <taxon>Actinomycetota</taxon>
        <taxon>Actinomycetes</taxon>
        <taxon>Kitasatosporales</taxon>
        <taxon>Streptomycetaceae</taxon>
        <taxon>Streptomyces</taxon>
    </lineage>
</organism>
<dbReference type="EMBL" id="JAPHNL010000028">
    <property type="protein sequence ID" value="MCX3059002.1"/>
    <property type="molecule type" value="Genomic_DNA"/>
</dbReference>
<feature type="domain" description="Oxo-4-hydroxy-4-carboxy-5-ureidoimidazoline decarboxylase" evidence="8">
    <location>
        <begin position="37"/>
        <end position="94"/>
    </location>
</feature>
<dbReference type="PANTHER" id="PTHR43466">
    <property type="entry name" value="2-OXO-4-HYDROXY-4-CARBOXY-5-UREIDOIMIDAZOLINE DECARBOXYLASE-RELATED"/>
    <property type="match status" value="1"/>
</dbReference>
<evidence type="ECO:0000256" key="6">
    <source>
        <dbReference type="ARBA" id="ARBA00023239"/>
    </source>
</evidence>
<proteinExistence type="predicted"/>
<comment type="pathway">
    <text evidence="2">Purine metabolism; urate degradation; (S)-allantoin from urate: step 3/3.</text>
</comment>
<dbReference type="Gene3D" id="1.10.3330.10">
    <property type="entry name" value="Oxo-4-hydroxy-4-carboxy-5-ureidoimidazoline decarboxylase"/>
    <property type="match status" value="2"/>
</dbReference>
<evidence type="ECO:0000256" key="4">
    <source>
        <dbReference type="ARBA" id="ARBA00022631"/>
    </source>
</evidence>
<protein>
    <recommendedName>
        <fullName evidence="3">2-oxo-4-hydroxy-4-carboxy-5-ureidoimidazoline decarboxylase</fullName>
        <ecNumber evidence="3">4.1.1.97</ecNumber>
    </recommendedName>
</protein>
<feature type="region of interest" description="Disordered" evidence="7">
    <location>
        <begin position="1"/>
        <end position="33"/>
    </location>
</feature>
<dbReference type="InterPro" id="IPR036778">
    <property type="entry name" value="OHCU_decarboxylase_sf"/>
</dbReference>
<reference evidence="9" key="1">
    <citation type="submission" date="2022-10" db="EMBL/GenBank/DDBJ databases">
        <title>Streptomyces beihaiensis sp. nov., a chitin degrading actinobacterium, isolated from shrimp pond soil.</title>
        <authorList>
            <person name="Xie J."/>
            <person name="Shen N."/>
        </authorList>
    </citation>
    <scope>NUCLEOTIDE SEQUENCE</scope>
    <source>
        <strain evidence="9">GXMU-J5</strain>
    </source>
</reference>
<dbReference type="PANTHER" id="PTHR43466:SF1">
    <property type="entry name" value="2-OXO-4-HYDROXY-4-CARBOXY-5-UREIDOIMIDAZOLINE DECARBOXYLASE-RELATED"/>
    <property type="match status" value="1"/>
</dbReference>
<evidence type="ECO:0000313" key="9">
    <source>
        <dbReference type="EMBL" id="MCX3059002.1"/>
    </source>
</evidence>
<keyword evidence="5" id="KW-0210">Decarboxylase</keyword>
<accession>A0ABT3TPP1</accession>
<evidence type="ECO:0000256" key="2">
    <source>
        <dbReference type="ARBA" id="ARBA00004754"/>
    </source>
</evidence>
<comment type="caution">
    <text evidence="9">The sequence shown here is derived from an EMBL/GenBank/DDBJ whole genome shotgun (WGS) entry which is preliminary data.</text>
</comment>